<feature type="chain" id="PRO_5038684870" description="Uridine kinase" evidence="2">
    <location>
        <begin position="35"/>
        <end position="279"/>
    </location>
</feature>
<protein>
    <recommendedName>
        <fullName evidence="5">Uridine kinase</fullName>
    </recommendedName>
</protein>
<dbReference type="RefSeq" id="WP_109056161.1">
    <property type="nucleotide sequence ID" value="NZ_QFFM01000002.1"/>
</dbReference>
<evidence type="ECO:0000313" key="3">
    <source>
        <dbReference type="EMBL" id="PWG66922.1"/>
    </source>
</evidence>
<evidence type="ECO:0000313" key="4">
    <source>
        <dbReference type="Proteomes" id="UP000245876"/>
    </source>
</evidence>
<feature type="region of interest" description="Disordered" evidence="1">
    <location>
        <begin position="47"/>
        <end position="71"/>
    </location>
</feature>
<keyword evidence="4" id="KW-1185">Reference proteome</keyword>
<feature type="compositionally biased region" description="Low complexity" evidence="1">
    <location>
        <begin position="54"/>
        <end position="63"/>
    </location>
</feature>
<comment type="caution">
    <text evidence="3">The sequence shown here is derived from an EMBL/GenBank/DDBJ whole genome shotgun (WGS) entry which is preliminary data.</text>
</comment>
<reference evidence="3 4" key="1">
    <citation type="journal article" date="2018" name="Int. J. Syst. Evol. Microbiol.">
        <title>Bifidobacterium callitrichidarum sp. nov. from the faeces of the emperor tamarin (Saguinus imperator).</title>
        <authorList>
            <person name="Modesto M."/>
            <person name="Michelini S."/>
            <person name="Sansosti M.C."/>
            <person name="De Filippo C."/>
            <person name="Cavalieri D."/>
            <person name="Qvirist L."/>
            <person name="Andlid T."/>
            <person name="Spiezio C."/>
            <person name="Sandri C."/>
            <person name="Pascarelli S."/>
            <person name="Sgorbati B."/>
            <person name="Mattarelli P."/>
        </authorList>
    </citation>
    <scope>NUCLEOTIDE SEQUENCE [LARGE SCALE GENOMIC DNA]</scope>
    <source>
        <strain evidence="3 4">TRI 5</strain>
    </source>
</reference>
<dbReference type="Proteomes" id="UP000245876">
    <property type="component" value="Unassembled WGS sequence"/>
</dbReference>
<evidence type="ECO:0000256" key="1">
    <source>
        <dbReference type="SAM" id="MobiDB-lite"/>
    </source>
</evidence>
<gene>
    <name evidence="3" type="ORF">DF196_01515</name>
</gene>
<name>A0A2U2NCS6_9BIFI</name>
<sequence>MGTHHDIEVRNKHDRLAQAVAVAATSVLCLTALAACSSPFTVGGGTDTAEADDTGTSSTAATGSGKGGPVEPSKTVKRFVACLAGKGFDARSVDWDNDQVGVVELDAAGNPAQSQVTIHDDGTKEYSHATPEGLYPNVVLSGSVGNSITDENWNYVIFRTSADMAGTPYASRQADYAACEAQNPDFAQATFSTEPRDANASDEDKAAVLKYAQDARAKGFDWIADPSGEHPLTIVIPNTVPEEDVRHFFQECPVDDVPVIIGWEGDYPYDTFAVQQPAH</sequence>
<dbReference type="OrthoDB" id="3231829at2"/>
<evidence type="ECO:0008006" key="5">
    <source>
        <dbReference type="Google" id="ProtNLM"/>
    </source>
</evidence>
<dbReference type="EMBL" id="QFFM01000002">
    <property type="protein sequence ID" value="PWG66922.1"/>
    <property type="molecule type" value="Genomic_DNA"/>
</dbReference>
<evidence type="ECO:0000256" key="2">
    <source>
        <dbReference type="SAM" id="SignalP"/>
    </source>
</evidence>
<feature type="signal peptide" evidence="2">
    <location>
        <begin position="1"/>
        <end position="34"/>
    </location>
</feature>
<accession>A0A2U2NCS6</accession>
<keyword evidence="2" id="KW-0732">Signal</keyword>
<dbReference type="AlphaFoldDB" id="A0A2U2NCS6"/>
<proteinExistence type="predicted"/>
<organism evidence="3 4">
    <name type="scientific">Bifidobacterium callitrichidarum</name>
    <dbReference type="NCBI Taxonomy" id="2052941"/>
    <lineage>
        <taxon>Bacteria</taxon>
        <taxon>Bacillati</taxon>
        <taxon>Actinomycetota</taxon>
        <taxon>Actinomycetes</taxon>
        <taxon>Bifidobacteriales</taxon>
        <taxon>Bifidobacteriaceae</taxon>
        <taxon>Bifidobacterium</taxon>
    </lineage>
</organism>